<proteinExistence type="inferred from homology"/>
<dbReference type="PANTHER" id="PTHR24320">
    <property type="entry name" value="RETINOL DEHYDROGENASE"/>
    <property type="match status" value="1"/>
</dbReference>
<dbReference type="Pfam" id="PF00106">
    <property type="entry name" value="adh_short"/>
    <property type="match status" value="1"/>
</dbReference>
<keyword evidence="2" id="KW-0560">Oxidoreductase</keyword>
<protein>
    <recommendedName>
        <fullName evidence="5">NAD-dependent epimerase/dehydratase domain-containing protein</fullName>
    </recommendedName>
</protein>
<dbReference type="STRING" id="105984.A0A427XDG2"/>
<dbReference type="RefSeq" id="XP_028471924.1">
    <property type="nucleotide sequence ID" value="XM_028620882.1"/>
</dbReference>
<reference evidence="3 4" key="1">
    <citation type="submission" date="2018-11" db="EMBL/GenBank/DDBJ databases">
        <title>Genome sequence of Apiotrichum porosum DSM 27194.</title>
        <authorList>
            <person name="Aliyu H."/>
            <person name="Gorte O."/>
            <person name="Ochsenreither K."/>
        </authorList>
    </citation>
    <scope>NUCLEOTIDE SEQUENCE [LARGE SCALE GENOMIC DNA]</scope>
    <source>
        <strain evidence="3 4">DSM 27194</strain>
    </source>
</reference>
<dbReference type="GO" id="GO:0016491">
    <property type="term" value="F:oxidoreductase activity"/>
    <property type="evidence" value="ECO:0007669"/>
    <property type="project" value="UniProtKB-KW"/>
</dbReference>
<organism evidence="3 4">
    <name type="scientific">Apiotrichum porosum</name>
    <dbReference type="NCBI Taxonomy" id="105984"/>
    <lineage>
        <taxon>Eukaryota</taxon>
        <taxon>Fungi</taxon>
        <taxon>Dikarya</taxon>
        <taxon>Basidiomycota</taxon>
        <taxon>Agaricomycotina</taxon>
        <taxon>Tremellomycetes</taxon>
        <taxon>Trichosporonales</taxon>
        <taxon>Trichosporonaceae</taxon>
        <taxon>Apiotrichum</taxon>
    </lineage>
</organism>
<dbReference type="SUPFAM" id="SSF51735">
    <property type="entry name" value="NAD(P)-binding Rossmann-fold domains"/>
    <property type="match status" value="1"/>
</dbReference>
<dbReference type="OrthoDB" id="542013at2759"/>
<evidence type="ECO:0000313" key="3">
    <source>
        <dbReference type="EMBL" id="RSH76777.1"/>
    </source>
</evidence>
<dbReference type="EMBL" id="RSCE01000021">
    <property type="protein sequence ID" value="RSH76777.1"/>
    <property type="molecule type" value="Genomic_DNA"/>
</dbReference>
<comment type="caution">
    <text evidence="3">The sequence shown here is derived from an EMBL/GenBank/DDBJ whole genome shotgun (WGS) entry which is preliminary data.</text>
</comment>
<comment type="similarity">
    <text evidence="1">Belongs to the short-chain dehydrogenases/reductases (SDR) family.</text>
</comment>
<evidence type="ECO:0000256" key="2">
    <source>
        <dbReference type="ARBA" id="ARBA00023002"/>
    </source>
</evidence>
<accession>A0A427XDG2</accession>
<evidence type="ECO:0000313" key="4">
    <source>
        <dbReference type="Proteomes" id="UP000279236"/>
    </source>
</evidence>
<sequence>MSTQYKKHIIFTGGSSGIGYEATKVLAADPETHIVVLSRSPPKDLPDNVEFHKFDLSDPESVRSCAEWWPYPPADAFVGCAGIGGTPKVTYIQDGIEQTFATNHLGHALLIFLLNDRGAFAPNARISFVGSSLHDPENPSSLKPY</sequence>
<dbReference type="PANTHER" id="PTHR24320:SF152">
    <property type="entry name" value="SHORT-CHAIN DEHYDROGENASE_REDUCTASE FAMILY PROTEIN"/>
    <property type="match status" value="1"/>
</dbReference>
<evidence type="ECO:0000256" key="1">
    <source>
        <dbReference type="ARBA" id="ARBA00006484"/>
    </source>
</evidence>
<evidence type="ECO:0008006" key="5">
    <source>
        <dbReference type="Google" id="ProtNLM"/>
    </source>
</evidence>
<dbReference type="Gene3D" id="3.40.50.720">
    <property type="entry name" value="NAD(P)-binding Rossmann-like Domain"/>
    <property type="match status" value="1"/>
</dbReference>
<gene>
    <name evidence="3" type="ORF">EHS24_005355</name>
</gene>
<dbReference type="Proteomes" id="UP000279236">
    <property type="component" value="Unassembled WGS sequence"/>
</dbReference>
<name>A0A427XDG2_9TREE</name>
<dbReference type="AlphaFoldDB" id="A0A427XDG2"/>
<keyword evidence="4" id="KW-1185">Reference proteome</keyword>
<dbReference type="GeneID" id="39589898"/>
<dbReference type="InterPro" id="IPR036291">
    <property type="entry name" value="NAD(P)-bd_dom_sf"/>
</dbReference>
<dbReference type="InterPro" id="IPR002347">
    <property type="entry name" value="SDR_fam"/>
</dbReference>